<gene>
    <name evidence="3" type="ORF">SAMN04488591_0926</name>
</gene>
<sequence>MRHISEPGEKSRRLPVVLMATGAVLLVFVGVGIYGLLRGPDTPTPAPSPESSTPVTPDTTHASAPIEAETEPERFARTIAMRLFAWATAAGRDVDEFKQPLIDVADPEEAPGLVADLRGYYPDREIWAKLRDAHTRQWLTIDTLTIPPTWSAVTEQAPGLIPPGAAAFTITGTRHRAGIWEGQPVTDAHPVSFTIFIACPAGDACRLLRLSAVDQPMQ</sequence>
<name>A0A1I6G9V4_9MICO</name>
<keyword evidence="2" id="KW-1133">Transmembrane helix</keyword>
<keyword evidence="2" id="KW-0812">Transmembrane</keyword>
<evidence type="ECO:0000313" key="4">
    <source>
        <dbReference type="Proteomes" id="UP000198877"/>
    </source>
</evidence>
<organism evidence="3 4">
    <name type="scientific">Microbacterium azadirachtae</name>
    <dbReference type="NCBI Taxonomy" id="582680"/>
    <lineage>
        <taxon>Bacteria</taxon>
        <taxon>Bacillati</taxon>
        <taxon>Actinomycetota</taxon>
        <taxon>Actinomycetes</taxon>
        <taxon>Micrococcales</taxon>
        <taxon>Microbacteriaceae</taxon>
        <taxon>Microbacterium</taxon>
    </lineage>
</organism>
<feature type="transmembrane region" description="Helical" evidence="2">
    <location>
        <begin position="16"/>
        <end position="37"/>
    </location>
</feature>
<evidence type="ECO:0000256" key="1">
    <source>
        <dbReference type="SAM" id="MobiDB-lite"/>
    </source>
</evidence>
<evidence type="ECO:0000313" key="3">
    <source>
        <dbReference type="EMBL" id="SFR38973.1"/>
    </source>
</evidence>
<evidence type="ECO:0000256" key="2">
    <source>
        <dbReference type="SAM" id="Phobius"/>
    </source>
</evidence>
<dbReference type="RefSeq" id="WP_091477190.1">
    <property type="nucleotide sequence ID" value="NZ_FOYR01000001.1"/>
</dbReference>
<feature type="region of interest" description="Disordered" evidence="1">
    <location>
        <begin position="41"/>
        <end position="71"/>
    </location>
</feature>
<dbReference type="AlphaFoldDB" id="A0A1I6G9V4"/>
<proteinExistence type="predicted"/>
<accession>A0A1I6G9V4</accession>
<dbReference type="Proteomes" id="UP000198877">
    <property type="component" value="Unassembled WGS sequence"/>
</dbReference>
<reference evidence="4" key="1">
    <citation type="submission" date="2016-10" db="EMBL/GenBank/DDBJ databases">
        <authorList>
            <person name="Varghese N."/>
            <person name="Submissions S."/>
        </authorList>
    </citation>
    <scope>NUCLEOTIDE SEQUENCE [LARGE SCALE GENOMIC DNA]</scope>
    <source>
        <strain evidence="4">CL127</strain>
    </source>
</reference>
<dbReference type="EMBL" id="FOYR01000001">
    <property type="protein sequence ID" value="SFR38973.1"/>
    <property type="molecule type" value="Genomic_DNA"/>
</dbReference>
<feature type="compositionally biased region" description="Low complexity" evidence="1">
    <location>
        <begin position="49"/>
        <end position="60"/>
    </location>
</feature>
<protein>
    <submittedName>
        <fullName evidence="3">Uncharacterized protein</fullName>
    </submittedName>
</protein>
<keyword evidence="2" id="KW-0472">Membrane</keyword>